<evidence type="ECO:0000313" key="2">
    <source>
        <dbReference type="Proteomes" id="UP001152798"/>
    </source>
</evidence>
<sequence>MESSRVTVRGTVGNFKGLVAGSSDNTQMKYRIALTDGGGRLRCPLTSPRPTANIMSQLVHVFNGRPLLPNALRFYEHC</sequence>
<evidence type="ECO:0000313" key="1">
    <source>
        <dbReference type="EMBL" id="CAH1389556.1"/>
    </source>
</evidence>
<dbReference type="AlphaFoldDB" id="A0A9P0E8X7"/>
<keyword evidence="2" id="KW-1185">Reference proteome</keyword>
<dbReference type="Proteomes" id="UP001152798">
    <property type="component" value="Chromosome 1"/>
</dbReference>
<name>A0A9P0E8X7_NEZVI</name>
<reference evidence="1" key="1">
    <citation type="submission" date="2022-01" db="EMBL/GenBank/DDBJ databases">
        <authorList>
            <person name="King R."/>
        </authorList>
    </citation>
    <scope>NUCLEOTIDE SEQUENCE</scope>
</reference>
<accession>A0A9P0E8X7</accession>
<dbReference type="EMBL" id="OV725077">
    <property type="protein sequence ID" value="CAH1389556.1"/>
    <property type="molecule type" value="Genomic_DNA"/>
</dbReference>
<proteinExistence type="predicted"/>
<gene>
    <name evidence="1" type="ORF">NEZAVI_LOCUS950</name>
</gene>
<organism evidence="1 2">
    <name type="scientific">Nezara viridula</name>
    <name type="common">Southern green stink bug</name>
    <name type="synonym">Cimex viridulus</name>
    <dbReference type="NCBI Taxonomy" id="85310"/>
    <lineage>
        <taxon>Eukaryota</taxon>
        <taxon>Metazoa</taxon>
        <taxon>Ecdysozoa</taxon>
        <taxon>Arthropoda</taxon>
        <taxon>Hexapoda</taxon>
        <taxon>Insecta</taxon>
        <taxon>Pterygota</taxon>
        <taxon>Neoptera</taxon>
        <taxon>Paraneoptera</taxon>
        <taxon>Hemiptera</taxon>
        <taxon>Heteroptera</taxon>
        <taxon>Panheteroptera</taxon>
        <taxon>Pentatomomorpha</taxon>
        <taxon>Pentatomoidea</taxon>
        <taxon>Pentatomidae</taxon>
        <taxon>Pentatominae</taxon>
        <taxon>Nezara</taxon>
    </lineage>
</organism>
<protein>
    <submittedName>
        <fullName evidence="1">Uncharacterized protein</fullName>
    </submittedName>
</protein>